<dbReference type="Pfam" id="PF00245">
    <property type="entry name" value="Alk_phosphatase"/>
    <property type="match status" value="1"/>
</dbReference>
<dbReference type="EMBL" id="JAUGZK010000012">
    <property type="protein sequence ID" value="MEE2025427.1"/>
    <property type="molecule type" value="Genomic_DNA"/>
</dbReference>
<dbReference type="SMART" id="SM00098">
    <property type="entry name" value="alkPPc"/>
    <property type="match status" value="1"/>
</dbReference>
<comment type="cofactor">
    <cofactor evidence="1">
        <name>Mg(2+)</name>
        <dbReference type="ChEBI" id="CHEBI:18420"/>
    </cofactor>
</comment>
<dbReference type="PANTHER" id="PTHR11596">
    <property type="entry name" value="ALKALINE PHOSPHATASE"/>
    <property type="match status" value="1"/>
</dbReference>
<dbReference type="Proteomes" id="UP001339167">
    <property type="component" value="Unassembled WGS sequence"/>
</dbReference>
<feature type="signal peptide" evidence="10">
    <location>
        <begin position="1"/>
        <end position="25"/>
    </location>
</feature>
<dbReference type="SUPFAM" id="SSF53649">
    <property type="entry name" value="Alkaline phosphatase-like"/>
    <property type="match status" value="1"/>
</dbReference>
<dbReference type="Gene3D" id="3.40.720.10">
    <property type="entry name" value="Alkaline Phosphatase, subunit A"/>
    <property type="match status" value="1"/>
</dbReference>
<evidence type="ECO:0000256" key="6">
    <source>
        <dbReference type="ARBA" id="ARBA00022801"/>
    </source>
</evidence>
<dbReference type="EC" id="3.1.3.1" evidence="11"/>
<dbReference type="GO" id="GO:0004035">
    <property type="term" value="F:alkaline phosphatase activity"/>
    <property type="evidence" value="ECO:0007669"/>
    <property type="project" value="UniProtKB-EC"/>
</dbReference>
<evidence type="ECO:0000256" key="2">
    <source>
        <dbReference type="ARBA" id="ARBA00001947"/>
    </source>
</evidence>
<evidence type="ECO:0000256" key="4">
    <source>
        <dbReference type="ARBA" id="ARBA00022553"/>
    </source>
</evidence>
<dbReference type="InterPro" id="IPR018299">
    <property type="entry name" value="Alkaline_phosphatase_AS"/>
</dbReference>
<keyword evidence="7" id="KW-0862">Zinc</keyword>
<evidence type="ECO:0000256" key="8">
    <source>
        <dbReference type="ARBA" id="ARBA00022842"/>
    </source>
</evidence>
<sequence>MKMSSCLTGLLASSLLLGCSLTSTEIPTSERQVGEATAPKNIIFMIGDGMGANYLTAYRYYLATEPSAEVAATIFDELWLGISSTYPADNTFVTDSAASATALATGVKTFNGAIAVDQQHLPIGTMMQLAKRLGKANGIVASSQVNHATPAGFLAHNPSRRNYDAIADMYLDYRVDGQIVADVILGGGTEYFIREDRNLVAEFKANGYQYADNWQDLAQLTQKPALALLAEKGLPSALNNPEPRPLARLTEKALKLLAPNEQGFLLMVEGSQIDWCGHANDIACAMAEMADFAEAVAVAKHFVDQHPDTLLVITADHETGGLSIGADGIYAWLPQVIMQVQMTAAALAEELQALNSAAAFYQRWMELTAIELPEDVQASLFAARTLDRRAFRFALTEQINRASHTGWTTTGHTAADVPVLAYGKWQQDFAGFQDNTDIARQLMQYVLRYAGKNDDNIISTD</sequence>
<dbReference type="PRINTS" id="PR00113">
    <property type="entry name" value="ALKPHPHTASE"/>
</dbReference>
<evidence type="ECO:0000256" key="9">
    <source>
        <dbReference type="RuleBase" id="RU003946"/>
    </source>
</evidence>
<comment type="caution">
    <text evidence="11">The sequence shown here is derived from an EMBL/GenBank/DDBJ whole genome shotgun (WGS) entry which is preliminary data.</text>
</comment>
<keyword evidence="6 11" id="KW-0378">Hydrolase</keyword>
<proteinExistence type="inferred from homology"/>
<organism evidence="11 12">
    <name type="scientific">Alkalimonas mucilaginosa</name>
    <dbReference type="NCBI Taxonomy" id="3057676"/>
    <lineage>
        <taxon>Bacteria</taxon>
        <taxon>Pseudomonadati</taxon>
        <taxon>Pseudomonadota</taxon>
        <taxon>Gammaproteobacteria</taxon>
        <taxon>Alkalimonas</taxon>
    </lineage>
</organism>
<dbReference type="InterPro" id="IPR017850">
    <property type="entry name" value="Alkaline_phosphatase_core_sf"/>
</dbReference>
<accession>A0ABU7JI97</accession>
<evidence type="ECO:0000256" key="10">
    <source>
        <dbReference type="SAM" id="SignalP"/>
    </source>
</evidence>
<reference evidence="11 12" key="1">
    <citation type="submission" date="2023-06" db="EMBL/GenBank/DDBJ databases">
        <title>Alkalimonas sp., MEB004 an alkaliphilic bacterium isolated from Lonar Lake, India.</title>
        <authorList>
            <person name="Joshi A."/>
            <person name="Thite S."/>
        </authorList>
    </citation>
    <scope>NUCLEOTIDE SEQUENCE [LARGE SCALE GENOMIC DNA]</scope>
    <source>
        <strain evidence="11 12">MEB004</strain>
    </source>
</reference>
<name>A0ABU7JI97_9GAMM</name>
<comment type="similarity">
    <text evidence="3 9">Belongs to the alkaline phosphatase family.</text>
</comment>
<dbReference type="CDD" id="cd16012">
    <property type="entry name" value="ALP"/>
    <property type="match status" value="1"/>
</dbReference>
<keyword evidence="5" id="KW-0479">Metal-binding</keyword>
<feature type="chain" id="PRO_5045649376" evidence="10">
    <location>
        <begin position="26"/>
        <end position="461"/>
    </location>
</feature>
<keyword evidence="4" id="KW-0597">Phosphoprotein</keyword>
<keyword evidence="8" id="KW-0460">Magnesium</keyword>
<keyword evidence="12" id="KW-1185">Reference proteome</keyword>
<dbReference type="RefSeq" id="WP_330088742.1">
    <property type="nucleotide sequence ID" value="NZ_JAUGZK010000012.1"/>
</dbReference>
<dbReference type="PROSITE" id="PS00123">
    <property type="entry name" value="ALKALINE_PHOSPHATASE"/>
    <property type="match status" value="1"/>
</dbReference>
<dbReference type="PROSITE" id="PS51257">
    <property type="entry name" value="PROKAR_LIPOPROTEIN"/>
    <property type="match status" value="1"/>
</dbReference>
<evidence type="ECO:0000256" key="1">
    <source>
        <dbReference type="ARBA" id="ARBA00001946"/>
    </source>
</evidence>
<gene>
    <name evidence="11" type="ORF">QWF21_14415</name>
</gene>
<evidence type="ECO:0000256" key="3">
    <source>
        <dbReference type="ARBA" id="ARBA00005984"/>
    </source>
</evidence>
<protein>
    <submittedName>
        <fullName evidence="11">Alkaline phosphatase</fullName>
        <ecNumber evidence="11">3.1.3.1</ecNumber>
    </submittedName>
</protein>
<dbReference type="Gene3D" id="1.10.60.40">
    <property type="match status" value="1"/>
</dbReference>
<evidence type="ECO:0000256" key="7">
    <source>
        <dbReference type="ARBA" id="ARBA00022833"/>
    </source>
</evidence>
<comment type="cofactor">
    <cofactor evidence="2">
        <name>Zn(2+)</name>
        <dbReference type="ChEBI" id="CHEBI:29105"/>
    </cofactor>
</comment>
<dbReference type="PANTHER" id="PTHR11596:SF5">
    <property type="entry name" value="ALKALINE PHOSPHATASE"/>
    <property type="match status" value="1"/>
</dbReference>
<dbReference type="InterPro" id="IPR001952">
    <property type="entry name" value="Alkaline_phosphatase"/>
</dbReference>
<keyword evidence="10" id="KW-0732">Signal</keyword>
<evidence type="ECO:0000256" key="5">
    <source>
        <dbReference type="ARBA" id="ARBA00022723"/>
    </source>
</evidence>
<evidence type="ECO:0000313" key="12">
    <source>
        <dbReference type="Proteomes" id="UP001339167"/>
    </source>
</evidence>
<evidence type="ECO:0000313" key="11">
    <source>
        <dbReference type="EMBL" id="MEE2025427.1"/>
    </source>
</evidence>